<dbReference type="InterPro" id="IPR001173">
    <property type="entry name" value="Glyco_trans_2-like"/>
</dbReference>
<dbReference type="PANTHER" id="PTHR48090">
    <property type="entry name" value="UNDECAPRENYL-PHOSPHATE 4-DEOXY-4-FORMAMIDO-L-ARABINOSE TRANSFERASE-RELATED"/>
    <property type="match status" value="1"/>
</dbReference>
<protein>
    <submittedName>
        <fullName evidence="3">Glycosyl transferase family protein</fullName>
    </submittedName>
</protein>
<accession>A0A075GA41</accession>
<evidence type="ECO:0000256" key="1">
    <source>
        <dbReference type="SAM" id="Phobius"/>
    </source>
</evidence>
<dbReference type="PANTHER" id="PTHR48090:SF7">
    <property type="entry name" value="RFBJ PROTEIN"/>
    <property type="match status" value="1"/>
</dbReference>
<dbReference type="Gene3D" id="3.90.550.10">
    <property type="entry name" value="Spore Coat Polysaccharide Biosynthesis Protein SpsA, Chain A"/>
    <property type="match status" value="1"/>
</dbReference>
<reference evidence="3" key="1">
    <citation type="journal article" date="2014" name="Genome Biol. Evol.">
        <title>Pangenome evidence for extensive interdomain horizontal transfer affecting lineage core and shell genes in uncultured planktonic thaumarchaeota and euryarchaeota.</title>
        <authorList>
            <person name="Deschamps P."/>
            <person name="Zivanovic Y."/>
            <person name="Moreira D."/>
            <person name="Rodriguez-Valera F."/>
            <person name="Lopez-Garcia P."/>
        </authorList>
    </citation>
    <scope>NUCLEOTIDE SEQUENCE</scope>
</reference>
<keyword evidence="1" id="KW-1133">Transmembrane helix</keyword>
<evidence type="ECO:0000259" key="2">
    <source>
        <dbReference type="Pfam" id="PF00535"/>
    </source>
</evidence>
<dbReference type="SUPFAM" id="SSF53448">
    <property type="entry name" value="Nucleotide-diphospho-sugar transferases"/>
    <property type="match status" value="1"/>
</dbReference>
<dbReference type="InterPro" id="IPR029044">
    <property type="entry name" value="Nucleotide-diphossugar_trans"/>
</dbReference>
<dbReference type="AlphaFoldDB" id="A0A075GA41"/>
<dbReference type="EMBL" id="KF900605">
    <property type="protein sequence ID" value="AIF00891.1"/>
    <property type="molecule type" value="Genomic_DNA"/>
</dbReference>
<feature type="transmembrane region" description="Helical" evidence="1">
    <location>
        <begin position="277"/>
        <end position="297"/>
    </location>
</feature>
<dbReference type="InterPro" id="IPR050256">
    <property type="entry name" value="Glycosyltransferase_2"/>
</dbReference>
<organism evidence="3">
    <name type="scientific">uncultured marine group II/III euryarchaeote KM3_13_D07</name>
    <dbReference type="NCBI Taxonomy" id="1457872"/>
    <lineage>
        <taxon>Archaea</taxon>
        <taxon>Methanobacteriati</taxon>
        <taxon>Methanobacteriota</taxon>
        <taxon>environmental samples</taxon>
    </lineage>
</organism>
<keyword evidence="1" id="KW-0472">Membrane</keyword>
<sequence length="315" mass="33785">MEESTVRGPVIVGMPLYNEEETVGSVVLQSLSYADDVLCVDDGSSDSSARIAHNVGATVKHHRANKGYGAALKSIFQYALEHDAHALVILDSDGQHDPNDIPVLLEPILSGQSDFVIGSRFIEGGSGDDMPSYRKLGVKVITAASNLTSDLSIKDTQSGFRAFSNAALKRIKFDQDGMESTLEMLEQCNEYGLAVKEVPTIIRYDVPKGSRFTAMSHGFTVLSYALISLSQKKPFLAFGVPGAGLVTLGSAIGMRALNRVNDFTGGNIDLNLTVGPGLTAAWISMLGISLIFTGLVLQGTRAIMRRLIVRNFGLD</sequence>
<proteinExistence type="predicted"/>
<feature type="domain" description="Glycosyltransferase 2-like" evidence="2">
    <location>
        <begin position="12"/>
        <end position="170"/>
    </location>
</feature>
<dbReference type="GO" id="GO:0016740">
    <property type="term" value="F:transferase activity"/>
    <property type="evidence" value="ECO:0007669"/>
    <property type="project" value="UniProtKB-KW"/>
</dbReference>
<dbReference type="Pfam" id="PF00535">
    <property type="entry name" value="Glycos_transf_2"/>
    <property type="match status" value="1"/>
</dbReference>
<keyword evidence="3" id="KW-0808">Transferase</keyword>
<dbReference type="CDD" id="cd04179">
    <property type="entry name" value="DPM_DPG-synthase_like"/>
    <property type="match status" value="1"/>
</dbReference>
<evidence type="ECO:0000313" key="3">
    <source>
        <dbReference type="EMBL" id="AIF00891.1"/>
    </source>
</evidence>
<name>A0A075GA41_9EURY</name>
<keyword evidence="1" id="KW-0812">Transmembrane</keyword>
<feature type="transmembrane region" description="Helical" evidence="1">
    <location>
        <begin position="235"/>
        <end position="257"/>
    </location>
</feature>